<dbReference type="PANTHER" id="PTHR47950:SF14">
    <property type="entry name" value="CYTOCHROME P450 76A2-LIKE ISOFORM X1"/>
    <property type="match status" value="1"/>
</dbReference>
<dbReference type="InterPro" id="IPR001128">
    <property type="entry name" value="Cyt_P450"/>
</dbReference>
<dbReference type="PRINTS" id="PR00385">
    <property type="entry name" value="P450"/>
</dbReference>
<dbReference type="Gene3D" id="1.10.630.10">
    <property type="entry name" value="Cytochrome P450"/>
    <property type="match status" value="1"/>
</dbReference>
<comment type="similarity">
    <text evidence="1 8">Belongs to the cytochrome P450 family.</text>
</comment>
<proteinExistence type="inferred from homology"/>
<dbReference type="GO" id="GO:0004497">
    <property type="term" value="F:monooxygenase activity"/>
    <property type="evidence" value="ECO:0007669"/>
    <property type="project" value="UniProtKB-KW"/>
</dbReference>
<evidence type="ECO:0000256" key="8">
    <source>
        <dbReference type="RuleBase" id="RU000461"/>
    </source>
</evidence>
<evidence type="ECO:0000256" key="6">
    <source>
        <dbReference type="ARBA" id="ARBA00023033"/>
    </source>
</evidence>
<evidence type="ECO:0000256" key="5">
    <source>
        <dbReference type="ARBA" id="ARBA00023004"/>
    </source>
</evidence>
<evidence type="ECO:0000313" key="10">
    <source>
        <dbReference type="EMBL" id="GAA0164742.1"/>
    </source>
</evidence>
<dbReference type="PROSITE" id="PS00086">
    <property type="entry name" value="CYTOCHROME_P450"/>
    <property type="match status" value="1"/>
</dbReference>
<feature type="binding site" description="axial binding residue" evidence="7">
    <location>
        <position position="440"/>
    </location>
    <ligand>
        <name>heme</name>
        <dbReference type="ChEBI" id="CHEBI:30413"/>
    </ligand>
    <ligandPart>
        <name>Fe</name>
        <dbReference type="ChEBI" id="CHEBI:18248"/>
    </ligandPart>
</feature>
<keyword evidence="4 8" id="KW-0560">Oxidoreductase</keyword>
<evidence type="ECO:0000256" key="3">
    <source>
        <dbReference type="ARBA" id="ARBA00022723"/>
    </source>
</evidence>
<dbReference type="GO" id="GO:0005506">
    <property type="term" value="F:iron ion binding"/>
    <property type="evidence" value="ECO:0007669"/>
    <property type="project" value="InterPro"/>
</dbReference>
<evidence type="ECO:0000256" key="7">
    <source>
        <dbReference type="PIRSR" id="PIRSR602401-1"/>
    </source>
</evidence>
<name>A0AAV3QRN1_LITER</name>
<keyword evidence="6 8" id="KW-0503">Monooxygenase</keyword>
<keyword evidence="5 7" id="KW-0408">Iron</keyword>
<evidence type="ECO:0000313" key="11">
    <source>
        <dbReference type="Proteomes" id="UP001454036"/>
    </source>
</evidence>
<accession>A0AAV3QRN1</accession>
<feature type="signal peptide" evidence="9">
    <location>
        <begin position="1"/>
        <end position="27"/>
    </location>
</feature>
<evidence type="ECO:0000256" key="9">
    <source>
        <dbReference type="SAM" id="SignalP"/>
    </source>
</evidence>
<dbReference type="GO" id="GO:0016705">
    <property type="term" value="F:oxidoreductase activity, acting on paired donors, with incorporation or reduction of molecular oxygen"/>
    <property type="evidence" value="ECO:0007669"/>
    <property type="project" value="InterPro"/>
</dbReference>
<dbReference type="GO" id="GO:0020037">
    <property type="term" value="F:heme binding"/>
    <property type="evidence" value="ECO:0007669"/>
    <property type="project" value="InterPro"/>
</dbReference>
<dbReference type="InterPro" id="IPR002401">
    <property type="entry name" value="Cyt_P450_E_grp-I"/>
</dbReference>
<organism evidence="10 11">
    <name type="scientific">Lithospermum erythrorhizon</name>
    <name type="common">Purple gromwell</name>
    <name type="synonym">Lithospermum officinale var. erythrorhizon</name>
    <dbReference type="NCBI Taxonomy" id="34254"/>
    <lineage>
        <taxon>Eukaryota</taxon>
        <taxon>Viridiplantae</taxon>
        <taxon>Streptophyta</taxon>
        <taxon>Embryophyta</taxon>
        <taxon>Tracheophyta</taxon>
        <taxon>Spermatophyta</taxon>
        <taxon>Magnoliopsida</taxon>
        <taxon>eudicotyledons</taxon>
        <taxon>Gunneridae</taxon>
        <taxon>Pentapetalae</taxon>
        <taxon>asterids</taxon>
        <taxon>lamiids</taxon>
        <taxon>Boraginales</taxon>
        <taxon>Boraginaceae</taxon>
        <taxon>Boraginoideae</taxon>
        <taxon>Lithospermeae</taxon>
        <taxon>Lithospermum</taxon>
    </lineage>
</organism>
<dbReference type="PRINTS" id="PR00463">
    <property type="entry name" value="EP450I"/>
</dbReference>
<feature type="chain" id="PRO_5043932298" evidence="9">
    <location>
        <begin position="28"/>
        <end position="501"/>
    </location>
</feature>
<evidence type="ECO:0000256" key="4">
    <source>
        <dbReference type="ARBA" id="ARBA00023002"/>
    </source>
</evidence>
<dbReference type="InterPro" id="IPR017972">
    <property type="entry name" value="Cyt_P450_CS"/>
</dbReference>
<keyword evidence="3 7" id="KW-0479">Metal-binding</keyword>
<dbReference type="CDD" id="cd11073">
    <property type="entry name" value="CYP76-like"/>
    <property type="match status" value="1"/>
</dbReference>
<keyword evidence="11" id="KW-1185">Reference proteome</keyword>
<dbReference type="Pfam" id="PF00067">
    <property type="entry name" value="p450"/>
    <property type="match status" value="1"/>
</dbReference>
<dbReference type="EMBL" id="BAABME010021992">
    <property type="protein sequence ID" value="GAA0164742.1"/>
    <property type="molecule type" value="Genomic_DNA"/>
</dbReference>
<gene>
    <name evidence="10" type="ORF">LIER_39849</name>
</gene>
<dbReference type="PANTHER" id="PTHR47950">
    <property type="entry name" value="CYTOCHROME P450, FAMILY 76, SUBFAMILY C, POLYPEPTIDE 5-RELATED"/>
    <property type="match status" value="1"/>
</dbReference>
<evidence type="ECO:0000256" key="2">
    <source>
        <dbReference type="ARBA" id="ARBA00022617"/>
    </source>
</evidence>
<sequence length="501" mass="57277">MEAPTLFLIILVATMIMILKFKKKSNSDNKLPPGPPGRTIFGNLFDLGSMPHRTLANLKQKYGPVVWLRLGAKNTIVLLNAKSAAELFKNHDLVFVDRFLNEVMKSHDFHKGSIALSPYGPFWRSMKRVMTVQMLVNKKINETTIVRRKCVDDMLMWIEKEANQDKTSSGGIHVARFVFLASFNMLGNLLLSRDLVDPESTEGSEFFSTMLKLMEWSGHPNVADLFPWLKWLDPQGLKRRMNRDLSVALNIVAEFVKERKQSGLKKIDFLEVLLEFEGNGVDEPAKISDHNLNLLILETFLAGSETTSGTIEWAMVELLSKPETMINVKTELNDIVGPRKFEENDIDKCKYLQSVLKETLRLHPPIPFLVPRRAVKDTNFMSYNIPKDTQLFVNVWAIGRDPEHWEEPFSFKPERFIDSKVDYKGQHFELLPFGAGRRICAGIPLAHRMLHLVLGSMLHEFDWEVQDLEASGITDNRERLGVTVRKIVPLKAIPKKVRSII</sequence>
<comment type="caution">
    <text evidence="10">The sequence shown here is derived from an EMBL/GenBank/DDBJ whole genome shotgun (WGS) entry which is preliminary data.</text>
</comment>
<keyword evidence="9" id="KW-0732">Signal</keyword>
<protein>
    <submittedName>
        <fullName evidence="10">Oxygenase</fullName>
    </submittedName>
</protein>
<dbReference type="SUPFAM" id="SSF48264">
    <property type="entry name" value="Cytochrome P450"/>
    <property type="match status" value="1"/>
</dbReference>
<keyword evidence="2 7" id="KW-0349">Heme</keyword>
<dbReference type="Proteomes" id="UP001454036">
    <property type="component" value="Unassembled WGS sequence"/>
</dbReference>
<dbReference type="InterPro" id="IPR036396">
    <property type="entry name" value="Cyt_P450_sf"/>
</dbReference>
<dbReference type="FunFam" id="1.10.630.10:FF:000163">
    <property type="entry name" value="Geraniol 8-hydroxylase"/>
    <property type="match status" value="1"/>
</dbReference>
<evidence type="ECO:0000256" key="1">
    <source>
        <dbReference type="ARBA" id="ARBA00010617"/>
    </source>
</evidence>
<dbReference type="AlphaFoldDB" id="A0AAV3QRN1"/>
<comment type="cofactor">
    <cofactor evidence="7">
        <name>heme</name>
        <dbReference type="ChEBI" id="CHEBI:30413"/>
    </cofactor>
</comment>
<reference evidence="10 11" key="1">
    <citation type="submission" date="2024-01" db="EMBL/GenBank/DDBJ databases">
        <title>The complete chloroplast genome sequence of Lithospermum erythrorhizon: insights into the phylogenetic relationship among Boraginaceae species and the maternal lineages of purple gromwells.</title>
        <authorList>
            <person name="Okada T."/>
            <person name="Watanabe K."/>
        </authorList>
    </citation>
    <scope>NUCLEOTIDE SEQUENCE [LARGE SCALE GENOMIC DNA]</scope>
</reference>